<evidence type="ECO:0000256" key="1">
    <source>
        <dbReference type="ARBA" id="ARBA00023157"/>
    </source>
</evidence>
<feature type="domain" description="Gla" evidence="5">
    <location>
        <begin position="49"/>
        <end position="95"/>
    </location>
</feature>
<keyword evidence="7" id="KW-1185">Reference proteome</keyword>
<keyword evidence="3" id="KW-0472">Membrane</keyword>
<accession>A0A6G1QA54</accession>
<dbReference type="Proteomes" id="UP000503349">
    <property type="component" value="Chromosome 15"/>
</dbReference>
<keyword evidence="1" id="KW-1015">Disulfide bond</keyword>
<dbReference type="Pfam" id="PF00594">
    <property type="entry name" value="Gla"/>
    <property type="match status" value="1"/>
</dbReference>
<dbReference type="InterPro" id="IPR017857">
    <property type="entry name" value="Coagulation_fac-like_Gla_dom"/>
</dbReference>
<dbReference type="EMBL" id="CM015726">
    <property type="protein sequence ID" value="KAF3699521.1"/>
    <property type="molecule type" value="Genomic_DNA"/>
</dbReference>
<dbReference type="InterPro" id="IPR000294">
    <property type="entry name" value="GLA_domain"/>
</dbReference>
<feature type="compositionally biased region" description="Pro residues" evidence="2">
    <location>
        <begin position="184"/>
        <end position="212"/>
    </location>
</feature>
<dbReference type="AlphaFoldDB" id="A0A6G1QA54"/>
<feature type="transmembrane region" description="Helical" evidence="3">
    <location>
        <begin position="108"/>
        <end position="130"/>
    </location>
</feature>
<dbReference type="InterPro" id="IPR035972">
    <property type="entry name" value="GLA-like_dom_SF"/>
</dbReference>
<dbReference type="PROSITE" id="PS00011">
    <property type="entry name" value="GLA_1"/>
    <property type="match status" value="1"/>
</dbReference>
<protein>
    <submittedName>
        <fullName evidence="6">Transmembrane gamma-carboxyglutamic acid protein 4</fullName>
    </submittedName>
</protein>
<proteinExistence type="predicted"/>
<feature type="chain" id="PRO_5026026084" evidence="4">
    <location>
        <begin position="21"/>
        <end position="218"/>
    </location>
</feature>
<dbReference type="SMART" id="SM00069">
    <property type="entry name" value="GLA"/>
    <property type="match status" value="1"/>
</dbReference>
<evidence type="ECO:0000256" key="4">
    <source>
        <dbReference type="SAM" id="SignalP"/>
    </source>
</evidence>
<evidence type="ECO:0000256" key="3">
    <source>
        <dbReference type="SAM" id="Phobius"/>
    </source>
</evidence>
<evidence type="ECO:0000313" key="6">
    <source>
        <dbReference type="EMBL" id="KAF3699521.1"/>
    </source>
</evidence>
<evidence type="ECO:0000259" key="5">
    <source>
        <dbReference type="PROSITE" id="PS50998"/>
    </source>
</evidence>
<dbReference type="GO" id="GO:0005615">
    <property type="term" value="C:extracellular space"/>
    <property type="evidence" value="ECO:0007669"/>
    <property type="project" value="TreeGrafter"/>
</dbReference>
<reference evidence="7" key="2">
    <citation type="submission" date="2019-02" db="EMBL/GenBank/DDBJ databases">
        <title>Opniocepnalus argus Var Kimnra genome.</title>
        <authorList>
            <person name="Zhou C."/>
            <person name="Xiao S."/>
        </authorList>
    </citation>
    <scope>NUCLEOTIDE SEQUENCE [LARGE SCALE GENOMIC DNA]</scope>
</reference>
<sequence>MAALSALWIYMLSLLPLANSSVIFRHDPEDPVVVDKQSAVSFLSRSLLYNSWDFELVVPGNLKRECLEEKCSYEEAREVFEDDIKTKEFWSKYGNSQANISKVDVSGLVAGILAVVVSAIIATVVGVYCYKAKKKWGQRTPQAPVRMAADGGPPTEMVPLAGIIVPGLPSYNEALNRTGQHDATPPPYSGGVPSPPPEPSDPSLPSAPPGPADPVQDQ</sequence>
<gene>
    <name evidence="6" type="ORF">EXN66_Car015208</name>
</gene>
<name>A0A6G1QA54_CHAAH</name>
<organism evidence="6 7">
    <name type="scientific">Channa argus</name>
    <name type="common">Northern snakehead</name>
    <name type="synonym">Ophicephalus argus</name>
    <dbReference type="NCBI Taxonomy" id="215402"/>
    <lineage>
        <taxon>Eukaryota</taxon>
        <taxon>Metazoa</taxon>
        <taxon>Chordata</taxon>
        <taxon>Craniata</taxon>
        <taxon>Vertebrata</taxon>
        <taxon>Euteleostomi</taxon>
        <taxon>Actinopterygii</taxon>
        <taxon>Neopterygii</taxon>
        <taxon>Teleostei</taxon>
        <taxon>Neoteleostei</taxon>
        <taxon>Acanthomorphata</taxon>
        <taxon>Anabantaria</taxon>
        <taxon>Anabantiformes</taxon>
        <taxon>Channoidei</taxon>
        <taxon>Channidae</taxon>
        <taxon>Channa</taxon>
    </lineage>
</organism>
<dbReference type="PROSITE" id="PS50998">
    <property type="entry name" value="GLA_2"/>
    <property type="match status" value="1"/>
</dbReference>
<feature type="signal peptide" evidence="4">
    <location>
        <begin position="1"/>
        <end position="20"/>
    </location>
</feature>
<dbReference type="PANTHER" id="PTHR24278:SF38">
    <property type="entry name" value="TRANSMEMBRANE GAMMA-CARBOXYGLUTAMIC ACID PROTEIN 4"/>
    <property type="match status" value="1"/>
</dbReference>
<keyword evidence="3" id="KW-1133">Transmembrane helix</keyword>
<dbReference type="FunFam" id="4.10.740.10:FF:000001">
    <property type="entry name" value="vitamin K-dependent protein S"/>
    <property type="match status" value="1"/>
</dbReference>
<dbReference type="PRINTS" id="PR00001">
    <property type="entry name" value="GLABLOOD"/>
</dbReference>
<dbReference type="GO" id="GO:0005886">
    <property type="term" value="C:plasma membrane"/>
    <property type="evidence" value="ECO:0007669"/>
    <property type="project" value="TreeGrafter"/>
</dbReference>
<feature type="region of interest" description="Disordered" evidence="2">
    <location>
        <begin position="172"/>
        <end position="218"/>
    </location>
</feature>
<dbReference type="SUPFAM" id="SSF57630">
    <property type="entry name" value="GLA-domain"/>
    <property type="match status" value="1"/>
</dbReference>
<keyword evidence="3 6" id="KW-0812">Transmembrane</keyword>
<dbReference type="PANTHER" id="PTHR24278">
    <property type="entry name" value="COAGULATION FACTOR"/>
    <property type="match status" value="1"/>
</dbReference>
<evidence type="ECO:0000256" key="2">
    <source>
        <dbReference type="SAM" id="MobiDB-lite"/>
    </source>
</evidence>
<dbReference type="OrthoDB" id="9945709at2759"/>
<reference evidence="6 7" key="1">
    <citation type="submission" date="2019-02" db="EMBL/GenBank/DDBJ databases">
        <title>Opniocepnalus argus genome.</title>
        <authorList>
            <person name="Zhou C."/>
            <person name="Xiao S."/>
        </authorList>
    </citation>
    <scope>NUCLEOTIDE SEQUENCE [LARGE SCALE GENOMIC DNA]</scope>
    <source>
        <strain evidence="6">OARG1902GOOAL</strain>
        <tissue evidence="6">Muscle</tissue>
    </source>
</reference>
<evidence type="ECO:0000313" key="7">
    <source>
        <dbReference type="Proteomes" id="UP000503349"/>
    </source>
</evidence>
<dbReference type="InterPro" id="IPR050442">
    <property type="entry name" value="Peptidase_S1_coag_factors"/>
</dbReference>
<dbReference type="GO" id="GO:0005509">
    <property type="term" value="F:calcium ion binding"/>
    <property type="evidence" value="ECO:0007669"/>
    <property type="project" value="InterPro"/>
</dbReference>
<dbReference type="Gene3D" id="4.10.740.10">
    <property type="entry name" value="Coagulation Factor IX"/>
    <property type="match status" value="1"/>
</dbReference>
<keyword evidence="4" id="KW-0732">Signal</keyword>